<gene>
    <name evidence="2" type="ORF">CTOB1V02_LOCUS17774</name>
</gene>
<feature type="non-terminal residue" evidence="2">
    <location>
        <position position="136"/>
    </location>
</feature>
<organism evidence="2">
    <name type="scientific">Cyprideis torosa</name>
    <dbReference type="NCBI Taxonomy" id="163714"/>
    <lineage>
        <taxon>Eukaryota</taxon>
        <taxon>Metazoa</taxon>
        <taxon>Ecdysozoa</taxon>
        <taxon>Arthropoda</taxon>
        <taxon>Crustacea</taxon>
        <taxon>Oligostraca</taxon>
        <taxon>Ostracoda</taxon>
        <taxon>Podocopa</taxon>
        <taxon>Podocopida</taxon>
        <taxon>Cytherocopina</taxon>
        <taxon>Cytheroidea</taxon>
        <taxon>Cytherideidae</taxon>
        <taxon>Cyprideis</taxon>
    </lineage>
</organism>
<dbReference type="GO" id="GO:0000160">
    <property type="term" value="P:phosphorelay signal transduction system"/>
    <property type="evidence" value="ECO:0007669"/>
    <property type="project" value="InterPro"/>
</dbReference>
<dbReference type="PANTHER" id="PTHR45339">
    <property type="entry name" value="HYBRID SIGNAL TRANSDUCTION HISTIDINE KINASE J"/>
    <property type="match status" value="1"/>
</dbReference>
<dbReference type="OrthoDB" id="19824at2759"/>
<dbReference type="Pfam" id="PF00072">
    <property type="entry name" value="Response_reg"/>
    <property type="match status" value="1"/>
</dbReference>
<dbReference type="EMBL" id="OB750141">
    <property type="protein sequence ID" value="CAD7239959.1"/>
    <property type="molecule type" value="Genomic_DNA"/>
</dbReference>
<reference evidence="2" key="1">
    <citation type="submission" date="2020-11" db="EMBL/GenBank/DDBJ databases">
        <authorList>
            <person name="Tran Van P."/>
        </authorList>
    </citation>
    <scope>NUCLEOTIDE SEQUENCE</scope>
</reference>
<keyword evidence="1" id="KW-0597">Phosphoprotein</keyword>
<dbReference type="InterPro" id="IPR001789">
    <property type="entry name" value="Sig_transdc_resp-reg_receiver"/>
</dbReference>
<evidence type="ECO:0000256" key="1">
    <source>
        <dbReference type="ARBA" id="ARBA00022553"/>
    </source>
</evidence>
<dbReference type="Gene3D" id="3.40.50.2300">
    <property type="match status" value="1"/>
</dbReference>
<dbReference type="InterPro" id="IPR011006">
    <property type="entry name" value="CheY-like_superfamily"/>
</dbReference>
<dbReference type="AlphaFoldDB" id="A0A7R8ZZ83"/>
<dbReference type="SMART" id="SM00448">
    <property type="entry name" value="REC"/>
    <property type="match status" value="1"/>
</dbReference>
<dbReference type="PANTHER" id="PTHR45339:SF3">
    <property type="entry name" value="HISTIDINE KINASE"/>
    <property type="match status" value="1"/>
</dbReference>
<name>A0A7R8ZZ83_9CRUS</name>
<proteinExistence type="predicted"/>
<sequence length="136" mass="14974">MMSPADIANDQLAISEAENLAWRFDNAHVLVVDDGAENRELVRFLLEDAGVTVDEASDGREGLDLATRNTYDVVLMDVQMPVMDGFESTQRMRAAGLTLPIVALTANAMKGFEQSCFDVGYSDFFSKPIDVDKFMA</sequence>
<evidence type="ECO:0000313" key="2">
    <source>
        <dbReference type="EMBL" id="CAD7239959.1"/>
    </source>
</evidence>
<dbReference type="PROSITE" id="PS50110">
    <property type="entry name" value="RESPONSE_REGULATORY"/>
    <property type="match status" value="1"/>
</dbReference>
<protein>
    <submittedName>
        <fullName evidence="2">Uncharacterized protein</fullName>
    </submittedName>
</protein>
<dbReference type="SUPFAM" id="SSF52172">
    <property type="entry name" value="CheY-like"/>
    <property type="match status" value="1"/>
</dbReference>
<dbReference type="CDD" id="cd17546">
    <property type="entry name" value="REC_hyHK_CKI1_RcsC-like"/>
    <property type="match status" value="1"/>
</dbReference>
<accession>A0A7R8ZZ83</accession>